<proteinExistence type="predicted"/>
<comment type="caution">
    <text evidence="1">The sequence shown here is derived from an EMBL/GenBank/DDBJ whole genome shotgun (WGS) entry which is preliminary data.</text>
</comment>
<dbReference type="STRING" id="1246581.A0A2H9TNL4"/>
<dbReference type="GO" id="GO:0005829">
    <property type="term" value="C:cytosol"/>
    <property type="evidence" value="ECO:0007669"/>
    <property type="project" value="GOC"/>
</dbReference>
<dbReference type="GO" id="GO:0000938">
    <property type="term" value="C:GARP complex"/>
    <property type="evidence" value="ECO:0007669"/>
    <property type="project" value="TreeGrafter"/>
</dbReference>
<accession>A0A2H9TNL4</accession>
<evidence type="ECO:0000313" key="2">
    <source>
        <dbReference type="Proteomes" id="UP000240830"/>
    </source>
</evidence>
<dbReference type="PANTHER" id="PTHR14190">
    <property type="entry name" value="SUPPRESSOR OF ACTIN MUTATIONS 2/VACUOLAR PROTEIN SORTING 52"/>
    <property type="match status" value="1"/>
</dbReference>
<dbReference type="GO" id="GO:0032456">
    <property type="term" value="P:endocytic recycling"/>
    <property type="evidence" value="ECO:0007669"/>
    <property type="project" value="TreeGrafter"/>
</dbReference>
<keyword evidence="2" id="KW-1185">Reference proteome</keyword>
<sequence>MNFKPQSRISMPFTNRRGRFKSNQTASALVSPTAMSGVVDVEFQEAAAELDTRMGFASDAQAQGIRCAGETLVSGGELLRQACHKTDRHFTARLNGLGTEIGNLGALQQLVFIRLEGLYGILDKYDNPKAGSWRRGYVQAARIYYYRTYRDAVEQFSVKKSVPLPATPLIGETKSTNDVFGASSAPTPQSKSPIEAVEQSELVSRLIAILQVLFDMIERECLFARNFFKIRSEDTKAYLKEIFVRPIASFHRRMQEQLIVAANVSEVMQLYGRICELDARVDENAYLAGTFKMYRSFVCTRIEVLLINQVKSLDMAISQETAQTNISLVTRRFADFLVGIVASAGNFIDSTELKDSQVAATSMNARSQSIYMINNYDYLMTFFEVGQVFLTDLIHEYDQKLEQVVGIFVTEELRPYFSQLFEFLAADDLGHPVEDPAIMTPIISDFNGQVSVRIKAINNAVIQDFSDYRTAIFVVNVIFTQLLTAYQQFLEIHDQLIGKCAQPEDAPLPLSPSEVEQILRHFHPAFAPARRK</sequence>
<gene>
    <name evidence="1" type="ORF">PSACC_00835</name>
</gene>
<dbReference type="GO" id="GO:0042147">
    <property type="term" value="P:retrograde transport, endosome to Golgi"/>
    <property type="evidence" value="ECO:0007669"/>
    <property type="project" value="TreeGrafter"/>
</dbReference>
<dbReference type="GO" id="GO:0019905">
    <property type="term" value="F:syntaxin binding"/>
    <property type="evidence" value="ECO:0007669"/>
    <property type="project" value="TreeGrafter"/>
</dbReference>
<evidence type="ECO:0000313" key="1">
    <source>
        <dbReference type="EMBL" id="PJF19319.1"/>
    </source>
</evidence>
<dbReference type="AlphaFoldDB" id="A0A2H9TNL4"/>
<dbReference type="Proteomes" id="UP000240830">
    <property type="component" value="Unassembled WGS sequence"/>
</dbReference>
<protein>
    <submittedName>
        <fullName evidence="1">Uncharacterized protein</fullName>
    </submittedName>
</protein>
<name>A0A2H9TNL4_9FUNG</name>
<dbReference type="GO" id="GO:0006896">
    <property type="term" value="P:Golgi to vacuole transport"/>
    <property type="evidence" value="ECO:0007669"/>
    <property type="project" value="TreeGrafter"/>
</dbReference>
<dbReference type="InterPro" id="IPR007258">
    <property type="entry name" value="Vps52"/>
</dbReference>
<reference evidence="1 2" key="1">
    <citation type="submission" date="2016-10" db="EMBL/GenBank/DDBJ databases">
        <title>The genome of Paramicrosporidium saccamoebae is the missing link in understanding Cryptomycota and Microsporidia evolution.</title>
        <authorList>
            <person name="Quandt C.A."/>
            <person name="Beaudet D."/>
            <person name="Corsaro D."/>
            <person name="Michel R."/>
            <person name="Corradi N."/>
            <person name="James T."/>
        </authorList>
    </citation>
    <scope>NUCLEOTIDE SEQUENCE [LARGE SCALE GENOMIC DNA]</scope>
    <source>
        <strain evidence="1 2">KSL3</strain>
    </source>
</reference>
<dbReference type="EMBL" id="MTSL01000065">
    <property type="protein sequence ID" value="PJF19319.1"/>
    <property type="molecule type" value="Genomic_DNA"/>
</dbReference>
<dbReference type="OrthoDB" id="19482at2759"/>
<organism evidence="1 2">
    <name type="scientific">Paramicrosporidium saccamoebae</name>
    <dbReference type="NCBI Taxonomy" id="1246581"/>
    <lineage>
        <taxon>Eukaryota</taxon>
        <taxon>Fungi</taxon>
        <taxon>Fungi incertae sedis</taxon>
        <taxon>Cryptomycota</taxon>
        <taxon>Cryptomycota incertae sedis</taxon>
        <taxon>Paramicrosporidium</taxon>
    </lineage>
</organism>
<dbReference type="PANTHER" id="PTHR14190:SF7">
    <property type="entry name" value="VACUOLAR PROTEIN SORTING-ASSOCIATED PROTEIN 52 HOMOLOG"/>
    <property type="match status" value="1"/>
</dbReference>